<feature type="transmembrane region" description="Helical" evidence="1">
    <location>
        <begin position="26"/>
        <end position="43"/>
    </location>
</feature>
<feature type="transmembrane region" description="Helical" evidence="1">
    <location>
        <begin position="222"/>
        <end position="241"/>
    </location>
</feature>
<dbReference type="EMBL" id="VWPH01000009">
    <property type="protein sequence ID" value="KAA5831220.1"/>
    <property type="molecule type" value="Genomic_DNA"/>
</dbReference>
<feature type="transmembrane region" description="Helical" evidence="1">
    <location>
        <begin position="136"/>
        <end position="157"/>
    </location>
</feature>
<dbReference type="AlphaFoldDB" id="A0A5M7BQ32"/>
<dbReference type="RefSeq" id="WP_150068429.1">
    <property type="nucleotide sequence ID" value="NZ_VWPH01000009.1"/>
</dbReference>
<dbReference type="InterPro" id="IPR009827">
    <property type="entry name" value="MatC_N"/>
</dbReference>
<keyword evidence="1" id="KW-1133">Transmembrane helix</keyword>
<proteinExistence type="predicted"/>
<feature type="domain" description="Dicarboxylate carrier MatC N-terminal" evidence="2">
    <location>
        <begin position="1"/>
        <end position="149"/>
    </location>
</feature>
<dbReference type="Pfam" id="PF07158">
    <property type="entry name" value="MatC_N"/>
    <property type="match status" value="1"/>
</dbReference>
<name>A0A5M7BQ32_SACHI</name>
<reference evidence="3 4" key="1">
    <citation type="submission" date="2019-09" db="EMBL/GenBank/DDBJ databases">
        <title>Draft genome sequence of the thermophilic Saccharopolyspora hirsuta VKM Ac-666T.</title>
        <authorList>
            <person name="Lobastova T.G."/>
            <person name="Fokina V."/>
            <person name="Bragin E.Y."/>
            <person name="Shtratnikova V.Y."/>
            <person name="Starodumova I.P."/>
            <person name="Tarlachkov S.V."/>
            <person name="Donova M.V."/>
        </authorList>
    </citation>
    <scope>NUCLEOTIDE SEQUENCE [LARGE SCALE GENOMIC DNA]</scope>
    <source>
        <strain evidence="3 4">VKM Ac-666</strain>
    </source>
</reference>
<keyword evidence="1" id="KW-0472">Membrane</keyword>
<evidence type="ECO:0000259" key="2">
    <source>
        <dbReference type="Pfam" id="PF07158"/>
    </source>
</evidence>
<feature type="transmembrane region" description="Helical" evidence="1">
    <location>
        <begin position="177"/>
        <end position="201"/>
    </location>
</feature>
<protein>
    <recommendedName>
        <fullName evidence="2">Dicarboxylate carrier MatC N-terminal domain-containing protein</fullName>
    </recommendedName>
</protein>
<feature type="transmembrane region" description="Helical" evidence="1">
    <location>
        <begin position="340"/>
        <end position="366"/>
    </location>
</feature>
<keyword evidence="1" id="KW-0812">Transmembrane</keyword>
<accession>A0A5M7BQ32</accession>
<feature type="transmembrane region" description="Helical" evidence="1">
    <location>
        <begin position="247"/>
        <end position="263"/>
    </location>
</feature>
<sequence>MPAELLSVLVLVAVFALAMWRPVNMGAVALVAAFVLGTAYFGLDTGDIAKGFPGSLLVTLVGVTWLFAIAKHNGTVDRIVARSVQAVGGRVVLIPWVLFLLAAVITGSGAVSAATNAILAPVGLAFAQRYRIHPMLVGLSILNGTNAGGFSPISVYFSIVDGVLARSGVHVDAGAVFLATFLFNLVLNLAAFTIFGGWKLFGRGRVQLDEPAEAPGAARPRWAGAQILTVVLLVLLVVGALGFDLDVGFSALAAAVILTVVFPEQSKNAASEIGWSVVLLIGGIVTYVTMLQNVGVVDSLGGSIAGISQPLLAALLILLVGGLVSAFASTNAMFGALVPLAVPFMASGDIGVFGFVAALCVAASAVDSSPFSTGGALVVANTEEAERTKTFRSLMAWGMSMIGVAPLAAWLVFLVGPSLG</sequence>
<comment type="caution">
    <text evidence="3">The sequence shown here is derived from an EMBL/GenBank/DDBJ whole genome shotgun (WGS) entry which is preliminary data.</text>
</comment>
<keyword evidence="4" id="KW-1185">Reference proteome</keyword>
<dbReference type="OrthoDB" id="8738207at2"/>
<dbReference type="Proteomes" id="UP000323946">
    <property type="component" value="Unassembled WGS sequence"/>
</dbReference>
<feature type="transmembrane region" description="Helical" evidence="1">
    <location>
        <begin position="93"/>
        <end position="124"/>
    </location>
</feature>
<feature type="transmembrane region" description="Helical" evidence="1">
    <location>
        <begin position="307"/>
        <end position="328"/>
    </location>
</feature>
<dbReference type="SMR" id="A0A5M7BQ32"/>
<organism evidence="3 4">
    <name type="scientific">Saccharopolyspora hirsuta</name>
    <dbReference type="NCBI Taxonomy" id="1837"/>
    <lineage>
        <taxon>Bacteria</taxon>
        <taxon>Bacillati</taxon>
        <taxon>Actinomycetota</taxon>
        <taxon>Actinomycetes</taxon>
        <taxon>Pseudonocardiales</taxon>
        <taxon>Pseudonocardiaceae</taxon>
        <taxon>Saccharopolyspora</taxon>
    </lineage>
</organism>
<feature type="transmembrane region" description="Helical" evidence="1">
    <location>
        <begin position="55"/>
        <end position="73"/>
    </location>
</feature>
<evidence type="ECO:0000313" key="4">
    <source>
        <dbReference type="Proteomes" id="UP000323946"/>
    </source>
</evidence>
<feature type="transmembrane region" description="Helical" evidence="1">
    <location>
        <begin position="275"/>
        <end position="295"/>
    </location>
</feature>
<feature type="transmembrane region" description="Helical" evidence="1">
    <location>
        <begin position="394"/>
        <end position="415"/>
    </location>
</feature>
<gene>
    <name evidence="3" type="ORF">F1721_20980</name>
</gene>
<evidence type="ECO:0000313" key="3">
    <source>
        <dbReference type="EMBL" id="KAA5831220.1"/>
    </source>
</evidence>
<evidence type="ECO:0000256" key="1">
    <source>
        <dbReference type="SAM" id="Phobius"/>
    </source>
</evidence>